<organism evidence="2 3">
    <name type="scientific">Phialemonium atrogriseum</name>
    <dbReference type="NCBI Taxonomy" id="1093897"/>
    <lineage>
        <taxon>Eukaryota</taxon>
        <taxon>Fungi</taxon>
        <taxon>Dikarya</taxon>
        <taxon>Ascomycota</taxon>
        <taxon>Pezizomycotina</taxon>
        <taxon>Sordariomycetes</taxon>
        <taxon>Sordariomycetidae</taxon>
        <taxon>Cephalothecales</taxon>
        <taxon>Cephalothecaceae</taxon>
        <taxon>Phialemonium</taxon>
    </lineage>
</organism>
<comment type="caution">
    <text evidence="2">The sequence shown here is derived from an EMBL/GenBank/DDBJ whole genome shotgun (WGS) entry which is preliminary data.</text>
</comment>
<keyword evidence="3" id="KW-1185">Reference proteome</keyword>
<evidence type="ECO:0000313" key="3">
    <source>
        <dbReference type="Proteomes" id="UP001244011"/>
    </source>
</evidence>
<evidence type="ECO:0000256" key="1">
    <source>
        <dbReference type="SAM" id="MobiDB-lite"/>
    </source>
</evidence>
<dbReference type="RefSeq" id="XP_060285043.1">
    <property type="nucleotide sequence ID" value="XM_060427494.1"/>
</dbReference>
<evidence type="ECO:0000313" key="2">
    <source>
        <dbReference type="EMBL" id="KAK1768830.1"/>
    </source>
</evidence>
<accession>A0AAJ0C296</accession>
<feature type="compositionally biased region" description="Basic and acidic residues" evidence="1">
    <location>
        <begin position="22"/>
        <end position="38"/>
    </location>
</feature>
<reference evidence="2" key="1">
    <citation type="submission" date="2023-06" db="EMBL/GenBank/DDBJ databases">
        <title>Genome-scale phylogeny and comparative genomics of the fungal order Sordariales.</title>
        <authorList>
            <consortium name="Lawrence Berkeley National Laboratory"/>
            <person name="Hensen N."/>
            <person name="Bonometti L."/>
            <person name="Westerberg I."/>
            <person name="Brannstrom I.O."/>
            <person name="Guillou S."/>
            <person name="Cros-Aarteil S."/>
            <person name="Calhoun S."/>
            <person name="Haridas S."/>
            <person name="Kuo A."/>
            <person name="Mondo S."/>
            <person name="Pangilinan J."/>
            <person name="Riley R."/>
            <person name="Labutti K."/>
            <person name="Andreopoulos B."/>
            <person name="Lipzen A."/>
            <person name="Chen C."/>
            <person name="Yanf M."/>
            <person name="Daum C."/>
            <person name="Ng V."/>
            <person name="Clum A."/>
            <person name="Steindorff A."/>
            <person name="Ohm R."/>
            <person name="Martin F."/>
            <person name="Silar P."/>
            <person name="Natvig D."/>
            <person name="Lalanne C."/>
            <person name="Gautier V."/>
            <person name="Ament-Velasquez S.L."/>
            <person name="Kruys A."/>
            <person name="Hutchinson M.I."/>
            <person name="Powell A.J."/>
            <person name="Barry K."/>
            <person name="Miller A.N."/>
            <person name="Grigoriev I.V."/>
            <person name="Debuchy R."/>
            <person name="Gladieux P."/>
            <person name="Thoren M.H."/>
            <person name="Johannesson H."/>
        </authorList>
    </citation>
    <scope>NUCLEOTIDE SEQUENCE</scope>
    <source>
        <strain evidence="2">8032-3</strain>
    </source>
</reference>
<dbReference type="AlphaFoldDB" id="A0AAJ0C296"/>
<proteinExistence type="predicted"/>
<protein>
    <submittedName>
        <fullName evidence="2">Uncharacterized protein</fullName>
    </submittedName>
</protein>
<dbReference type="GeneID" id="85310681"/>
<sequence length="69" mass="7644">MDSSKNTQQQEKKPEQQPGDSARSKVQEGVESVFEHHKAAPGPAVPKDFNVAQEGTKEERKAKAQELNK</sequence>
<name>A0AAJ0C296_9PEZI</name>
<feature type="compositionally biased region" description="Basic and acidic residues" evidence="1">
    <location>
        <begin position="55"/>
        <end position="69"/>
    </location>
</feature>
<feature type="region of interest" description="Disordered" evidence="1">
    <location>
        <begin position="1"/>
        <end position="69"/>
    </location>
</feature>
<gene>
    <name evidence="2" type="ORF">QBC33DRAFT_533828</name>
</gene>
<dbReference type="Proteomes" id="UP001244011">
    <property type="component" value="Unassembled WGS sequence"/>
</dbReference>
<dbReference type="EMBL" id="MU839004">
    <property type="protein sequence ID" value="KAK1768830.1"/>
    <property type="molecule type" value="Genomic_DNA"/>
</dbReference>